<accession>A0A518D4F2</accession>
<name>A0A518D4F2_9BACT</name>
<feature type="domain" description="Regulator of ribonuclease activity B" evidence="2">
    <location>
        <begin position="147"/>
        <end position="242"/>
    </location>
</feature>
<dbReference type="Proteomes" id="UP000319342">
    <property type="component" value="Chromosome"/>
</dbReference>
<keyword evidence="4" id="KW-1185">Reference proteome</keyword>
<dbReference type="RefSeq" id="WP_145191426.1">
    <property type="nucleotide sequence ID" value="NZ_CP036290.1"/>
</dbReference>
<dbReference type="Pfam" id="PF05117">
    <property type="entry name" value="DUF695"/>
    <property type="match status" value="1"/>
</dbReference>
<dbReference type="SUPFAM" id="SSF89946">
    <property type="entry name" value="Hypothetical protein VC0424"/>
    <property type="match status" value="1"/>
</dbReference>
<reference evidence="3 4" key="1">
    <citation type="submission" date="2019-02" db="EMBL/GenBank/DDBJ databases">
        <title>Deep-cultivation of Planctomycetes and their phenomic and genomic characterization uncovers novel biology.</title>
        <authorList>
            <person name="Wiegand S."/>
            <person name="Jogler M."/>
            <person name="Boedeker C."/>
            <person name="Pinto D."/>
            <person name="Vollmers J."/>
            <person name="Rivas-Marin E."/>
            <person name="Kohn T."/>
            <person name="Peeters S.H."/>
            <person name="Heuer A."/>
            <person name="Rast P."/>
            <person name="Oberbeckmann S."/>
            <person name="Bunk B."/>
            <person name="Jeske O."/>
            <person name="Meyerdierks A."/>
            <person name="Storesund J.E."/>
            <person name="Kallscheuer N."/>
            <person name="Luecker S."/>
            <person name="Lage O.M."/>
            <person name="Pohl T."/>
            <person name="Merkel B.J."/>
            <person name="Hornburger P."/>
            <person name="Mueller R.-W."/>
            <person name="Bruemmer F."/>
            <person name="Labrenz M."/>
            <person name="Spormann A.M."/>
            <person name="Op den Camp H."/>
            <person name="Overmann J."/>
            <person name="Amann R."/>
            <person name="Jetten M.S.M."/>
            <person name="Mascher T."/>
            <person name="Medema M.H."/>
            <person name="Devos D.P."/>
            <person name="Kaster A.-K."/>
            <person name="Ovreas L."/>
            <person name="Rohde M."/>
            <person name="Galperin M.Y."/>
            <person name="Jogler C."/>
        </authorList>
    </citation>
    <scope>NUCLEOTIDE SEQUENCE [LARGE SCALE GENOMIC DNA]</scope>
    <source>
        <strain evidence="3 4">Pla163</strain>
    </source>
</reference>
<evidence type="ECO:0000313" key="3">
    <source>
        <dbReference type="EMBL" id="QDU86355.1"/>
    </source>
</evidence>
<dbReference type="EMBL" id="CP036290">
    <property type="protein sequence ID" value="QDU86355.1"/>
    <property type="molecule type" value="Genomic_DNA"/>
</dbReference>
<proteinExistence type="predicted"/>
<dbReference type="OrthoDB" id="7839302at2"/>
<dbReference type="Gene3D" id="3.30.70.970">
    <property type="entry name" value="RraB-like"/>
    <property type="match status" value="1"/>
</dbReference>
<feature type="domain" description="DUF695" evidence="1">
    <location>
        <begin position="5"/>
        <end position="138"/>
    </location>
</feature>
<dbReference type="InterPro" id="IPR016097">
    <property type="entry name" value="DUF695"/>
</dbReference>
<evidence type="ECO:0000259" key="1">
    <source>
        <dbReference type="Pfam" id="PF05117"/>
    </source>
</evidence>
<evidence type="ECO:0000259" key="2">
    <source>
        <dbReference type="Pfam" id="PF06877"/>
    </source>
</evidence>
<evidence type="ECO:0000313" key="4">
    <source>
        <dbReference type="Proteomes" id="UP000319342"/>
    </source>
</evidence>
<dbReference type="InterPro" id="IPR009671">
    <property type="entry name" value="RraB_dom"/>
</dbReference>
<gene>
    <name evidence="3" type="primary">rraB</name>
    <name evidence="3" type="ORF">Pla163_35060</name>
</gene>
<organism evidence="3 4">
    <name type="scientific">Rohdeia mirabilis</name>
    <dbReference type="NCBI Taxonomy" id="2528008"/>
    <lineage>
        <taxon>Bacteria</taxon>
        <taxon>Pseudomonadati</taxon>
        <taxon>Planctomycetota</taxon>
        <taxon>Planctomycetia</taxon>
        <taxon>Planctomycetia incertae sedis</taxon>
        <taxon>Rohdeia</taxon>
    </lineage>
</organism>
<sequence length="248" mass="27866">MGLGWEFYATELDGDPIGLLVDLDAANDATSDVRAELPLLCRLHVPMPRPMSSGLTSERDFAALEKLEDSVESAAAEIGGRFVGRISYRREWVFYIFVAVEKGALEAFDRCVRRAGLSGAQLEVDLDAEWTHYDAFLYPFPQTLRHILNRRTVEALREAGDDPTSVRPMTHELVFDDRDQAEPILLAARERRYATELESTGSSHRLRITKEIPLDLESIDRTSLALMRLADKHGGRYVGWSCGELAAR</sequence>
<dbReference type="InterPro" id="IPR036701">
    <property type="entry name" value="RraB-like_sf"/>
</dbReference>
<protein>
    <submittedName>
        <fullName evidence="3">Regulator of ribonuclease activity B</fullName>
    </submittedName>
</protein>
<dbReference type="AlphaFoldDB" id="A0A518D4F2"/>
<dbReference type="Pfam" id="PF06877">
    <property type="entry name" value="RraB"/>
    <property type="match status" value="1"/>
</dbReference>